<dbReference type="GO" id="GO:0045197">
    <property type="term" value="P:establishment or maintenance of epithelial cell apical/basal polarity"/>
    <property type="evidence" value="ECO:0007669"/>
    <property type="project" value="TreeGrafter"/>
</dbReference>
<name>A0AAX6G792_IRIPA</name>
<evidence type="ECO:0000256" key="5">
    <source>
        <dbReference type="SAM" id="MobiDB-lite"/>
    </source>
</evidence>
<sequence length="537" mass="59595">MGPLIESVDDAIGEIMNLHRSLPPRPSIEEVEAAVAVVRSVDKDRESRLDAISKQKKGAEIPEELFFVLQEMQRSLVQFQSREQKREAVKLLDLENAHVAFDELIQRASGCVPSSSSGSGGSSVRYPERVIERSSSERLTRDDSHLKKAKPSTYVDDRARTGADLSFSSRGVLKSSMISQPTTSGEDNEKKLSLIRLAALIEVSSKKGTKDIDLRNKLADQIDWLPDSLGKLSTLISLDLSENRIVALPTTISNLTSLTKLDLHSNRIAELPDAIGDMISLLYLDLRGNDLTSLPSTFGRLVRLAELDLSCNRLAFLPDTIGDLINLKKLNVETNDIEELPYTIGNCTLLVELRADYNRLKCLPEAVGKLELLEVLTARYNNISRLPTTMASLTKLREMDVSFNELESIPESLCLATALVKLNIGNNFANLLALPRSIGNLEKLEELDMSNNQIRVLPDSFAMLSKLRVLHAEENPLEVPPRHIAEMGAQAAVQYMAELIAKRDAKLPLTKPKSAWSDCCFFSGSNKRKNDGWDYVT</sequence>
<organism evidence="7 8">
    <name type="scientific">Iris pallida</name>
    <name type="common">Sweet iris</name>
    <dbReference type="NCBI Taxonomy" id="29817"/>
    <lineage>
        <taxon>Eukaryota</taxon>
        <taxon>Viridiplantae</taxon>
        <taxon>Streptophyta</taxon>
        <taxon>Embryophyta</taxon>
        <taxon>Tracheophyta</taxon>
        <taxon>Spermatophyta</taxon>
        <taxon>Magnoliopsida</taxon>
        <taxon>Liliopsida</taxon>
        <taxon>Asparagales</taxon>
        <taxon>Iridaceae</taxon>
        <taxon>Iridoideae</taxon>
        <taxon>Irideae</taxon>
        <taxon>Iris</taxon>
    </lineage>
</organism>
<comment type="function">
    <text evidence="4">Leucine-rich repeat protein that likely mediates protein interactions, possibly in the context of signal transduction.</text>
</comment>
<feature type="region of interest" description="Disordered" evidence="5">
    <location>
        <begin position="110"/>
        <end position="153"/>
    </location>
</feature>
<comment type="caution">
    <text evidence="7">The sequence shown here is derived from an EMBL/GenBank/DDBJ whole genome shotgun (WGS) entry which is preliminary data.</text>
</comment>
<dbReference type="GO" id="GO:0098887">
    <property type="term" value="P:neurotransmitter receptor transport, endosome to postsynaptic membrane"/>
    <property type="evidence" value="ECO:0007669"/>
    <property type="project" value="TreeGrafter"/>
</dbReference>
<feature type="compositionally biased region" description="Basic and acidic residues" evidence="5">
    <location>
        <begin position="126"/>
        <end position="146"/>
    </location>
</feature>
<evidence type="ECO:0000256" key="2">
    <source>
        <dbReference type="ARBA" id="ARBA00022737"/>
    </source>
</evidence>
<keyword evidence="8" id="KW-1185">Reference proteome</keyword>
<evidence type="ECO:0000256" key="3">
    <source>
        <dbReference type="ARBA" id="ARBA00023786"/>
    </source>
</evidence>
<dbReference type="AlphaFoldDB" id="A0AAX6G792"/>
<dbReference type="GO" id="GO:0098609">
    <property type="term" value="P:cell-cell adhesion"/>
    <property type="evidence" value="ECO:0007669"/>
    <property type="project" value="TreeGrafter"/>
</dbReference>
<dbReference type="PRINTS" id="PR00019">
    <property type="entry name" value="LEURICHRPT"/>
</dbReference>
<reference evidence="7" key="1">
    <citation type="journal article" date="2023" name="GigaByte">
        <title>Genome assembly of the bearded iris, Iris pallida Lam.</title>
        <authorList>
            <person name="Bruccoleri R.E."/>
            <person name="Oakeley E.J."/>
            <person name="Faust A.M.E."/>
            <person name="Altorfer M."/>
            <person name="Dessus-Babus S."/>
            <person name="Burckhardt D."/>
            <person name="Oertli M."/>
            <person name="Naumann U."/>
            <person name="Petersen F."/>
            <person name="Wong J."/>
        </authorList>
    </citation>
    <scope>NUCLEOTIDE SEQUENCE</scope>
    <source>
        <strain evidence="7">GSM-AAB239-AS_SAM_17_03QT</strain>
    </source>
</reference>
<comment type="similarity">
    <text evidence="3">Belongs to the SHOC2 family.</text>
</comment>
<protein>
    <submittedName>
        <fullName evidence="7">Plant intracellular Ras-group-related LRR protein 4-like</fullName>
    </submittedName>
</protein>
<dbReference type="Pfam" id="PF13855">
    <property type="entry name" value="LRR_8"/>
    <property type="match status" value="2"/>
</dbReference>
<dbReference type="SMART" id="SM00364">
    <property type="entry name" value="LRR_BAC"/>
    <property type="match status" value="10"/>
</dbReference>
<dbReference type="Pfam" id="PF23598">
    <property type="entry name" value="LRR_14"/>
    <property type="match status" value="1"/>
</dbReference>
<dbReference type="GO" id="GO:0005886">
    <property type="term" value="C:plasma membrane"/>
    <property type="evidence" value="ECO:0007669"/>
    <property type="project" value="GOC"/>
</dbReference>
<dbReference type="InterPro" id="IPR001611">
    <property type="entry name" value="Leu-rich_rpt"/>
</dbReference>
<dbReference type="InterPro" id="IPR050614">
    <property type="entry name" value="Synaptic_Scaffolding_LAP-MAGUK"/>
</dbReference>
<dbReference type="Gene3D" id="3.80.10.10">
    <property type="entry name" value="Ribonuclease Inhibitor"/>
    <property type="match status" value="2"/>
</dbReference>
<dbReference type="GO" id="GO:0098968">
    <property type="term" value="P:neurotransmitter receptor transport postsynaptic membrane to endosome"/>
    <property type="evidence" value="ECO:0007669"/>
    <property type="project" value="TreeGrafter"/>
</dbReference>
<dbReference type="SUPFAM" id="SSF52058">
    <property type="entry name" value="L domain-like"/>
    <property type="match status" value="1"/>
</dbReference>
<dbReference type="PROSITE" id="PS51450">
    <property type="entry name" value="LRR"/>
    <property type="match status" value="3"/>
</dbReference>
<evidence type="ECO:0000256" key="4">
    <source>
        <dbReference type="ARBA" id="ARBA00037519"/>
    </source>
</evidence>
<dbReference type="FunFam" id="3.80.10.10:FF:000405">
    <property type="entry name" value="Plant intracellular Ras-group-related LRR protein 4"/>
    <property type="match status" value="1"/>
</dbReference>
<dbReference type="PANTHER" id="PTHR23119">
    <property type="entry name" value="DISCS LARGE"/>
    <property type="match status" value="1"/>
</dbReference>
<feature type="domain" description="Disease resistance R13L4/SHOC-2-like LRR" evidence="6">
    <location>
        <begin position="299"/>
        <end position="413"/>
    </location>
</feature>
<dbReference type="InterPro" id="IPR032675">
    <property type="entry name" value="LRR_dom_sf"/>
</dbReference>
<evidence type="ECO:0000259" key="6">
    <source>
        <dbReference type="Pfam" id="PF23598"/>
    </source>
</evidence>
<dbReference type="PANTHER" id="PTHR23119:SF44">
    <property type="entry name" value="PROTEIN LAP4"/>
    <property type="match status" value="1"/>
</dbReference>
<keyword evidence="1" id="KW-0433">Leucine-rich repeat</keyword>
<dbReference type="GO" id="GO:0043113">
    <property type="term" value="P:receptor clustering"/>
    <property type="evidence" value="ECO:0007669"/>
    <property type="project" value="TreeGrafter"/>
</dbReference>
<evidence type="ECO:0000256" key="1">
    <source>
        <dbReference type="ARBA" id="ARBA00022614"/>
    </source>
</evidence>
<dbReference type="EMBL" id="JANAVB010021999">
    <property type="protein sequence ID" value="KAJ6824540.1"/>
    <property type="molecule type" value="Genomic_DNA"/>
</dbReference>
<evidence type="ECO:0000313" key="7">
    <source>
        <dbReference type="EMBL" id="KAJ6824540.1"/>
    </source>
</evidence>
<dbReference type="InterPro" id="IPR003591">
    <property type="entry name" value="Leu-rich_rpt_typical-subtyp"/>
</dbReference>
<accession>A0AAX6G792</accession>
<evidence type="ECO:0000313" key="8">
    <source>
        <dbReference type="Proteomes" id="UP001140949"/>
    </source>
</evidence>
<reference evidence="7" key="2">
    <citation type="submission" date="2023-04" db="EMBL/GenBank/DDBJ databases">
        <authorList>
            <person name="Bruccoleri R.E."/>
            <person name="Oakeley E.J."/>
            <person name="Faust A.-M."/>
            <person name="Dessus-Babus S."/>
            <person name="Altorfer M."/>
            <person name="Burckhardt D."/>
            <person name="Oertli M."/>
            <person name="Naumann U."/>
            <person name="Petersen F."/>
            <person name="Wong J."/>
        </authorList>
    </citation>
    <scope>NUCLEOTIDE SEQUENCE</scope>
    <source>
        <strain evidence="7">GSM-AAB239-AS_SAM_17_03QT</strain>
        <tissue evidence="7">Leaf</tissue>
    </source>
</reference>
<dbReference type="GO" id="GO:0005912">
    <property type="term" value="C:adherens junction"/>
    <property type="evidence" value="ECO:0007669"/>
    <property type="project" value="TreeGrafter"/>
</dbReference>
<gene>
    <name evidence="7" type="ORF">M6B38_382040</name>
</gene>
<dbReference type="SMART" id="SM00369">
    <property type="entry name" value="LRR_TYP"/>
    <property type="match status" value="9"/>
</dbReference>
<keyword evidence="2" id="KW-0677">Repeat</keyword>
<dbReference type="InterPro" id="IPR055414">
    <property type="entry name" value="LRR_R13L4/SHOC2-like"/>
</dbReference>
<dbReference type="GO" id="GO:0019901">
    <property type="term" value="F:protein kinase binding"/>
    <property type="evidence" value="ECO:0007669"/>
    <property type="project" value="TreeGrafter"/>
</dbReference>
<proteinExistence type="inferred from homology"/>
<dbReference type="Proteomes" id="UP001140949">
    <property type="component" value="Unassembled WGS sequence"/>
</dbReference>